<evidence type="ECO:0000313" key="2">
    <source>
        <dbReference type="Proteomes" id="UP001316803"/>
    </source>
</evidence>
<organism evidence="1 2">
    <name type="scientific">Knufia fluminis</name>
    <dbReference type="NCBI Taxonomy" id="191047"/>
    <lineage>
        <taxon>Eukaryota</taxon>
        <taxon>Fungi</taxon>
        <taxon>Dikarya</taxon>
        <taxon>Ascomycota</taxon>
        <taxon>Pezizomycotina</taxon>
        <taxon>Eurotiomycetes</taxon>
        <taxon>Chaetothyriomycetidae</taxon>
        <taxon>Chaetothyriales</taxon>
        <taxon>Trichomeriaceae</taxon>
        <taxon>Knufia</taxon>
    </lineage>
</organism>
<evidence type="ECO:0000313" key="1">
    <source>
        <dbReference type="EMBL" id="KAK5958738.1"/>
    </source>
</evidence>
<dbReference type="EMBL" id="JAKLMC020000001">
    <property type="protein sequence ID" value="KAK5958738.1"/>
    <property type="molecule type" value="Genomic_DNA"/>
</dbReference>
<name>A0AAN8F820_9EURO</name>
<proteinExistence type="predicted"/>
<reference evidence="1 2" key="1">
    <citation type="submission" date="2022-12" db="EMBL/GenBank/DDBJ databases">
        <title>Genomic features and morphological characterization of a novel Knufia sp. strain isolated from spacecraft assembly facility.</title>
        <authorList>
            <person name="Teixeira M."/>
            <person name="Chander A.M."/>
            <person name="Stajich J.E."/>
            <person name="Venkateswaran K."/>
        </authorList>
    </citation>
    <scope>NUCLEOTIDE SEQUENCE [LARGE SCALE GENOMIC DNA]</scope>
    <source>
        <strain evidence="1 2">FJI-L2-BK-P2</strain>
    </source>
</reference>
<accession>A0AAN8F820</accession>
<comment type="caution">
    <text evidence="1">The sequence shown here is derived from an EMBL/GenBank/DDBJ whole genome shotgun (WGS) entry which is preliminary data.</text>
</comment>
<keyword evidence="2" id="KW-1185">Reference proteome</keyword>
<dbReference type="Proteomes" id="UP001316803">
    <property type="component" value="Unassembled WGS sequence"/>
</dbReference>
<gene>
    <name evidence="1" type="ORF">OHC33_000581</name>
</gene>
<sequence>MASSGFDTAIQSNSSRELEWKITGRAYRFSQPCQSQSASRLLQLPPELRIKILRMLLRSSAPLAPLLEEKQKPDERHSFDLSGQVLATCQVLHKDASMILYKENILTIKVVPADQDWGLECYVVDARMDLVHEPHDLPLTEYDLLSIARSSNPKTHFEECYEGLSQISNVRVILQPAYATRDIAFITCMVLQDLLRGKNVTFMTKISKHAKHDKSEDGTWLLPCRMLRCQHIIFEGHEESCEALVQEVTSSDEPPKDLFLLWTRTIQCVGKLPKVNGQSFDHGDRAMYKFFPRLRSAVFVRDAPTAHNCVTEILKEAIIWNRRYAKQEKAEAKTRYVHRLEMIEALKQCSADVLVETNTTGD</sequence>
<protein>
    <submittedName>
        <fullName evidence="1">Uncharacterized protein</fullName>
    </submittedName>
</protein>
<dbReference type="AlphaFoldDB" id="A0AAN8F820"/>